<dbReference type="GO" id="GO:0005654">
    <property type="term" value="C:nucleoplasm"/>
    <property type="evidence" value="ECO:0007669"/>
    <property type="project" value="UniProtKB-SubCell"/>
</dbReference>
<keyword evidence="9" id="KW-0472">Membrane</keyword>
<evidence type="ECO:0000256" key="1">
    <source>
        <dbReference type="ARBA" id="ARBA00004514"/>
    </source>
</evidence>
<keyword evidence="12" id="KW-1185">Reference proteome</keyword>
<dbReference type="InterPro" id="IPR007052">
    <property type="entry name" value="CS_dom"/>
</dbReference>
<dbReference type="PANTHER" id="PTHR12967:SF0">
    <property type="entry name" value="PROTEIN SHQ1 HOMOLOG"/>
    <property type="match status" value="1"/>
</dbReference>
<proteinExistence type="inferred from homology"/>
<feature type="region of interest" description="Disordered" evidence="8">
    <location>
        <begin position="534"/>
        <end position="626"/>
    </location>
</feature>
<feature type="domain" description="CS" evidence="10">
    <location>
        <begin position="102"/>
        <end position="189"/>
    </location>
</feature>
<dbReference type="CDD" id="cd06463">
    <property type="entry name" value="p23_like"/>
    <property type="match status" value="1"/>
</dbReference>
<evidence type="ECO:0000256" key="7">
    <source>
        <dbReference type="SAM" id="Coils"/>
    </source>
</evidence>
<dbReference type="FunFam" id="2.60.40.790:FF:000022">
    <property type="entry name" value="Protein SHQ1 homolog"/>
    <property type="match status" value="1"/>
</dbReference>
<protein>
    <recommendedName>
        <fullName evidence="4">Protein SHQ1 homolog</fullName>
    </recommendedName>
</protein>
<dbReference type="GO" id="GO:0000493">
    <property type="term" value="P:box H/ACA snoRNP assembly"/>
    <property type="evidence" value="ECO:0007669"/>
    <property type="project" value="InterPro"/>
</dbReference>
<keyword evidence="9" id="KW-0812">Transmembrane</keyword>
<feature type="transmembrane region" description="Helical" evidence="9">
    <location>
        <begin position="88"/>
        <end position="107"/>
    </location>
</feature>
<dbReference type="InterPro" id="IPR007009">
    <property type="entry name" value="Shq1_C"/>
</dbReference>
<evidence type="ECO:0000256" key="2">
    <source>
        <dbReference type="ARBA" id="ARBA00004642"/>
    </source>
</evidence>
<evidence type="ECO:0000256" key="6">
    <source>
        <dbReference type="ARBA" id="ARBA00023242"/>
    </source>
</evidence>
<evidence type="ECO:0000256" key="9">
    <source>
        <dbReference type="SAM" id="Phobius"/>
    </source>
</evidence>
<evidence type="ECO:0000256" key="4">
    <source>
        <dbReference type="ARBA" id="ARBA00013750"/>
    </source>
</evidence>
<keyword evidence="9" id="KW-1133">Transmembrane helix</keyword>
<keyword evidence="5" id="KW-0963">Cytoplasm</keyword>
<evidence type="ECO:0000256" key="8">
    <source>
        <dbReference type="SAM" id="MobiDB-lite"/>
    </source>
</evidence>
<dbReference type="InterPro" id="IPR008978">
    <property type="entry name" value="HSP20-like_chaperone"/>
</dbReference>
<name>A0AAW1BXH8_CROAD</name>
<dbReference type="Gene3D" id="2.60.40.790">
    <property type="match status" value="1"/>
</dbReference>
<dbReference type="GO" id="GO:0005829">
    <property type="term" value="C:cytosol"/>
    <property type="evidence" value="ECO:0007669"/>
    <property type="project" value="UniProtKB-SubCell"/>
</dbReference>
<comment type="similarity">
    <text evidence="3">Belongs to the SHQ1 family.</text>
</comment>
<feature type="compositionally biased region" description="Low complexity" evidence="8">
    <location>
        <begin position="537"/>
        <end position="547"/>
    </location>
</feature>
<organism evidence="11 12">
    <name type="scientific">Crotalus adamanteus</name>
    <name type="common">Eastern diamondback rattlesnake</name>
    <dbReference type="NCBI Taxonomy" id="8729"/>
    <lineage>
        <taxon>Eukaryota</taxon>
        <taxon>Metazoa</taxon>
        <taxon>Chordata</taxon>
        <taxon>Craniata</taxon>
        <taxon>Vertebrata</taxon>
        <taxon>Euteleostomi</taxon>
        <taxon>Lepidosauria</taxon>
        <taxon>Squamata</taxon>
        <taxon>Bifurcata</taxon>
        <taxon>Unidentata</taxon>
        <taxon>Episquamata</taxon>
        <taxon>Toxicofera</taxon>
        <taxon>Serpentes</taxon>
        <taxon>Colubroidea</taxon>
        <taxon>Viperidae</taxon>
        <taxon>Crotalinae</taxon>
        <taxon>Crotalus</taxon>
    </lineage>
</organism>
<sequence length="685" mass="77751">MPQSRRRDIPLILPLPRWQIGSSFDILKPLARSPPEASGAKEGVGGAHLPHQPRSSAAKRGGARKTLPESDGWRRRSKSWKRGKRLKLLWVVVVLFFLIFIMITPVFELNQDPDFLTIIIKVPYARVSEFDVYFEGNLFRFYAKPYFLRLTLPGRVVEDGREKASYDDSGMFTIHLPKETPGEKFDGLDMLTALLAPKKSRSAKPLVEEMGAPDEENMEEEEEFDWEIEQTLQKDYTEDSLCPSNTYGFGSQKSGVFRRLQDELNEVVDVKNPDITPAFERREKRLAAEAAKFDPDHYLADFFEDEAIHHLLNYKPWWVNAYELMMNAQESTSWISFTEDEKEQLRKFTNRSFLLDKRTSQQVYLSLIDILLAYCYEICATEGENNVESPWNIRKLSSTLCWLESFTSISEVLISFGRRVLCYPLYRHFSLVIRALNDTIMILKLGKSAILKCLLDIHKIFRENDPAYILNDLYITDYCIWIQKAKSKKLAALADCMQKAELAKEDLGFELNELETAAHLVREEEKELKAIDDAGDSEQQLLPPSQEESSEFEDSGSTSSYETEVSDSDEQESSASEDGKINPLQCTLLEKRTAPLIDDNGLRRDTGTLTLEGSNEKSKASLQSTSVSGKLIEELAKQMQAAVRLTELPKAAPPLRGDGQDCSSPSQGMETKGTAQPEGLLLDPN</sequence>
<evidence type="ECO:0000313" key="12">
    <source>
        <dbReference type="Proteomes" id="UP001474421"/>
    </source>
</evidence>
<evidence type="ECO:0000313" key="11">
    <source>
        <dbReference type="EMBL" id="KAK9406062.1"/>
    </source>
</evidence>
<dbReference type="SUPFAM" id="SSF49764">
    <property type="entry name" value="HSP20-like chaperones"/>
    <property type="match status" value="1"/>
</dbReference>
<dbReference type="Pfam" id="PF04925">
    <property type="entry name" value="SHQ1"/>
    <property type="match status" value="1"/>
</dbReference>
<dbReference type="AlphaFoldDB" id="A0AAW1BXH8"/>
<dbReference type="InterPro" id="IPR048696">
    <property type="entry name" value="SHQ1-like_CS"/>
</dbReference>
<dbReference type="Pfam" id="PF21413">
    <property type="entry name" value="SHQ1-like_CS"/>
    <property type="match status" value="1"/>
</dbReference>
<dbReference type="GO" id="GO:0051082">
    <property type="term" value="F:unfolded protein binding"/>
    <property type="evidence" value="ECO:0007669"/>
    <property type="project" value="TreeGrafter"/>
</dbReference>
<keyword evidence="7" id="KW-0175">Coiled coil</keyword>
<gene>
    <name evidence="11" type="ORF">NXF25_004836</name>
</gene>
<feature type="region of interest" description="Disordered" evidence="8">
    <location>
        <begin position="31"/>
        <end position="70"/>
    </location>
</feature>
<dbReference type="PANTHER" id="PTHR12967">
    <property type="entry name" value="PROTEIN SHQ1 HOMOLOG"/>
    <property type="match status" value="1"/>
</dbReference>
<dbReference type="PROSITE" id="PS51203">
    <property type="entry name" value="CS"/>
    <property type="match status" value="1"/>
</dbReference>
<feature type="region of interest" description="Disordered" evidence="8">
    <location>
        <begin position="648"/>
        <end position="685"/>
    </location>
</feature>
<dbReference type="InterPro" id="IPR039742">
    <property type="entry name" value="Shq1"/>
</dbReference>
<dbReference type="Proteomes" id="UP001474421">
    <property type="component" value="Unassembled WGS sequence"/>
</dbReference>
<dbReference type="EMBL" id="JAOTOJ010000002">
    <property type="protein sequence ID" value="KAK9406062.1"/>
    <property type="molecule type" value="Genomic_DNA"/>
</dbReference>
<accession>A0AAW1BXH8</accession>
<comment type="caution">
    <text evidence="11">The sequence shown here is derived from an EMBL/GenBank/DDBJ whole genome shotgun (WGS) entry which is preliminary data.</text>
</comment>
<feature type="coiled-coil region" evidence="7">
    <location>
        <begin position="497"/>
        <end position="531"/>
    </location>
</feature>
<evidence type="ECO:0000256" key="5">
    <source>
        <dbReference type="ARBA" id="ARBA00022490"/>
    </source>
</evidence>
<evidence type="ECO:0000256" key="3">
    <source>
        <dbReference type="ARBA" id="ARBA00005607"/>
    </source>
</evidence>
<reference evidence="11 12" key="1">
    <citation type="journal article" date="2024" name="Proc. Natl. Acad. Sci. U.S.A.">
        <title>The genetic regulatory architecture and epigenomic basis for age-related changes in rattlesnake venom.</title>
        <authorList>
            <person name="Hogan M.P."/>
            <person name="Holding M.L."/>
            <person name="Nystrom G.S."/>
            <person name="Colston T.J."/>
            <person name="Bartlett D.A."/>
            <person name="Mason A.J."/>
            <person name="Ellsworth S.A."/>
            <person name="Rautsaw R.M."/>
            <person name="Lawrence K.C."/>
            <person name="Strickland J.L."/>
            <person name="He B."/>
            <person name="Fraser P."/>
            <person name="Margres M.J."/>
            <person name="Gilbert D.M."/>
            <person name="Gibbs H.L."/>
            <person name="Parkinson C.L."/>
            <person name="Rokyta D.R."/>
        </authorList>
    </citation>
    <scope>NUCLEOTIDE SEQUENCE [LARGE SCALE GENOMIC DNA]</scope>
    <source>
        <strain evidence="11">DRR0105</strain>
    </source>
</reference>
<evidence type="ECO:0000259" key="10">
    <source>
        <dbReference type="PROSITE" id="PS51203"/>
    </source>
</evidence>
<keyword evidence="6" id="KW-0539">Nucleus</keyword>
<comment type="subcellular location">
    <subcellularLocation>
        <location evidence="1">Cytoplasm</location>
        <location evidence="1">Cytosol</location>
    </subcellularLocation>
    <subcellularLocation>
        <location evidence="2">Nucleus</location>
        <location evidence="2">Nucleoplasm</location>
    </subcellularLocation>
</comment>